<sequence>MDEVGWESGRLAEITRKLSKFIGGLFGEYTVIPVSGMGGDNLVKRREGSERTLLEELTEYGSGSGNSNKGNNSNTNNNSNYDNSNYGNNDNTNQLNALVVERSRTSCAIKIEAGVLRTNEEYSLVSQGGTQVVVVSEVRDEEDEEADGSLLRGVYRIRLSRAVEAAVGSRIVDGALAERVVSRNRIVAVIGVYGDCSKCVTVGYSGVMHMNGVSVGVKVTGIWDTGKKRRVAPVGEKSIVRIEIKDGIVVDRRKRERFSLRDEDATVGIGEIIG</sequence>
<keyword evidence="3" id="KW-0648">Protein biosynthesis</keyword>
<dbReference type="AlphaFoldDB" id="A0A1Y1S4T1"/>
<dbReference type="VEuPathDB" id="MicrosporidiaDB:ECANGB1_2263"/>
<evidence type="ECO:0000256" key="5">
    <source>
        <dbReference type="SAM" id="MobiDB-lite"/>
    </source>
</evidence>
<dbReference type="EMBL" id="LWDP01000085">
    <property type="protein sequence ID" value="ORD93423.1"/>
    <property type="molecule type" value="Genomic_DNA"/>
</dbReference>
<dbReference type="GO" id="GO:0003746">
    <property type="term" value="F:translation elongation factor activity"/>
    <property type="evidence" value="ECO:0007669"/>
    <property type="project" value="UniProtKB-KW"/>
</dbReference>
<dbReference type="InterPro" id="IPR027417">
    <property type="entry name" value="P-loop_NTPase"/>
</dbReference>
<dbReference type="OrthoDB" id="342024at2759"/>
<organism evidence="7 8">
    <name type="scientific">Enterospora canceri</name>
    <dbReference type="NCBI Taxonomy" id="1081671"/>
    <lineage>
        <taxon>Eukaryota</taxon>
        <taxon>Fungi</taxon>
        <taxon>Fungi incertae sedis</taxon>
        <taxon>Microsporidia</taxon>
        <taxon>Enterocytozoonidae</taxon>
        <taxon>Enterospora</taxon>
    </lineage>
</organism>
<keyword evidence="4" id="KW-0342">GTP-binding</keyword>
<keyword evidence="8" id="KW-1185">Reference proteome</keyword>
<keyword evidence="1" id="KW-0547">Nucleotide-binding</keyword>
<feature type="compositionally biased region" description="Low complexity" evidence="5">
    <location>
        <begin position="65"/>
        <end position="92"/>
    </location>
</feature>
<feature type="region of interest" description="Disordered" evidence="5">
    <location>
        <begin position="58"/>
        <end position="92"/>
    </location>
</feature>
<accession>A0A1Y1S4T1</accession>
<dbReference type="Pfam" id="PF03143">
    <property type="entry name" value="GTP_EFTU_D3"/>
    <property type="match status" value="1"/>
</dbReference>
<dbReference type="SUPFAM" id="SSF50465">
    <property type="entry name" value="EF-Tu/eEF-1alpha/eIF2-gamma C-terminal domain"/>
    <property type="match status" value="1"/>
</dbReference>
<evidence type="ECO:0000256" key="2">
    <source>
        <dbReference type="ARBA" id="ARBA00022768"/>
    </source>
</evidence>
<evidence type="ECO:0000313" key="7">
    <source>
        <dbReference type="EMBL" id="ORD93423.1"/>
    </source>
</evidence>
<name>A0A1Y1S4T1_9MICR</name>
<evidence type="ECO:0000256" key="3">
    <source>
        <dbReference type="ARBA" id="ARBA00022917"/>
    </source>
</evidence>
<dbReference type="Gene3D" id="3.40.50.300">
    <property type="entry name" value="P-loop containing nucleotide triphosphate hydrolases"/>
    <property type="match status" value="1"/>
</dbReference>
<gene>
    <name evidence="7" type="primary">ERF3</name>
    <name evidence="7" type="ORF">ECANGB1_2263</name>
</gene>
<dbReference type="InterPro" id="IPR050100">
    <property type="entry name" value="TRAFAC_GTPase_members"/>
</dbReference>
<dbReference type="PANTHER" id="PTHR23115">
    <property type="entry name" value="TRANSLATION FACTOR"/>
    <property type="match status" value="1"/>
</dbReference>
<evidence type="ECO:0000259" key="6">
    <source>
        <dbReference type="Pfam" id="PF03143"/>
    </source>
</evidence>
<keyword evidence="2" id="KW-0251">Elongation factor</keyword>
<protein>
    <submittedName>
        <fullName evidence="7">ERF3</fullName>
    </submittedName>
</protein>
<dbReference type="InterPro" id="IPR004160">
    <property type="entry name" value="Transl_elong_EFTu/EF1A_C"/>
</dbReference>
<dbReference type="Gene3D" id="2.40.30.10">
    <property type="entry name" value="Translation factors"/>
    <property type="match status" value="1"/>
</dbReference>
<evidence type="ECO:0000313" key="8">
    <source>
        <dbReference type="Proteomes" id="UP000192639"/>
    </source>
</evidence>
<proteinExistence type="predicted"/>
<reference evidence="7 8" key="1">
    <citation type="journal article" date="2017" name="Environ. Microbiol.">
        <title>Decay of the glycolytic pathway and adaptation to intranuclear parasitism within Enterocytozoonidae microsporidia.</title>
        <authorList>
            <person name="Wiredu Boakye D."/>
            <person name="Jaroenlak P."/>
            <person name="Prachumwat A."/>
            <person name="Williams T.A."/>
            <person name="Bateman K.S."/>
            <person name="Itsathitphaisarn O."/>
            <person name="Sritunyalucksana K."/>
            <person name="Paszkiewicz K.H."/>
            <person name="Moore K.A."/>
            <person name="Stentiford G.D."/>
            <person name="Williams B.A."/>
        </authorList>
    </citation>
    <scope>NUCLEOTIDE SEQUENCE [LARGE SCALE GENOMIC DNA]</scope>
    <source>
        <strain evidence="7 8">GB1</strain>
    </source>
</reference>
<comment type="caution">
    <text evidence="7">The sequence shown here is derived from an EMBL/GenBank/DDBJ whole genome shotgun (WGS) entry which is preliminary data.</text>
</comment>
<feature type="domain" description="Translation elongation factor EFTu/EF1A C-terminal" evidence="6">
    <location>
        <begin position="196"/>
        <end position="272"/>
    </location>
</feature>
<evidence type="ECO:0000256" key="4">
    <source>
        <dbReference type="ARBA" id="ARBA00023134"/>
    </source>
</evidence>
<dbReference type="InterPro" id="IPR009001">
    <property type="entry name" value="Transl_elong_EF1A/Init_IF2_C"/>
</dbReference>
<dbReference type="GO" id="GO:0005525">
    <property type="term" value="F:GTP binding"/>
    <property type="evidence" value="ECO:0007669"/>
    <property type="project" value="UniProtKB-KW"/>
</dbReference>
<evidence type="ECO:0000256" key="1">
    <source>
        <dbReference type="ARBA" id="ARBA00022741"/>
    </source>
</evidence>
<dbReference type="Proteomes" id="UP000192639">
    <property type="component" value="Unassembled WGS sequence"/>
</dbReference>